<reference evidence="1 2" key="1">
    <citation type="journal article" date="2018" name="Elife">
        <title>Firefly genomes illuminate parallel origins of bioluminescence in beetles.</title>
        <authorList>
            <person name="Fallon T.R."/>
            <person name="Lower S.E."/>
            <person name="Chang C.H."/>
            <person name="Bessho-Uehara M."/>
            <person name="Martin G.J."/>
            <person name="Bewick A.J."/>
            <person name="Behringer M."/>
            <person name="Debat H.J."/>
            <person name="Wong I."/>
            <person name="Day J.C."/>
            <person name="Suvorov A."/>
            <person name="Silva C.J."/>
            <person name="Stanger-Hall K.F."/>
            <person name="Hall D.W."/>
            <person name="Schmitz R.J."/>
            <person name="Nelson D.R."/>
            <person name="Lewis S.M."/>
            <person name="Shigenobu S."/>
            <person name="Bybee S.M."/>
            <person name="Larracuente A.M."/>
            <person name="Oba Y."/>
            <person name="Weng J.K."/>
        </authorList>
    </citation>
    <scope>NUCLEOTIDE SEQUENCE [LARGE SCALE GENOMIC DNA]</scope>
    <source>
        <strain evidence="1">1611_PpyrPB1</strain>
        <tissue evidence="1">Whole body</tissue>
    </source>
</reference>
<sequence>MKKIDALHRISFDTADENEKLLKLILQKFEVKSSLVEITLDENGVCRIGDMEIYLESQSNSDTEDHNKITVEADVHPIPRQHLNTTEQDNTDDVQIFNIEDIPVILDENLHNFLPVDIIEEKYQVNENNTSFLQTSTSSIGDYFVHPKTPERKGKKRSEKVSFVLTSSSRKRDMFSC</sequence>
<dbReference type="EMBL" id="VVIM01000001">
    <property type="protein sequence ID" value="KAB0805411.1"/>
    <property type="molecule type" value="Genomic_DNA"/>
</dbReference>
<evidence type="ECO:0000313" key="2">
    <source>
        <dbReference type="Proteomes" id="UP000327044"/>
    </source>
</evidence>
<dbReference type="Proteomes" id="UP000327044">
    <property type="component" value="Unassembled WGS sequence"/>
</dbReference>
<accession>A0A5N4B725</accession>
<dbReference type="AlphaFoldDB" id="A0A5N4B725"/>
<keyword evidence="2" id="KW-1185">Reference proteome</keyword>
<gene>
    <name evidence="1" type="ORF">PPYR_02381</name>
</gene>
<dbReference type="InParanoid" id="A0A5N4B725"/>
<name>A0A5N4B725_PHOPY</name>
<evidence type="ECO:0000313" key="1">
    <source>
        <dbReference type="EMBL" id="KAB0805411.1"/>
    </source>
</evidence>
<proteinExistence type="predicted"/>
<organism evidence="1 2">
    <name type="scientific">Photinus pyralis</name>
    <name type="common">Common eastern firefly</name>
    <name type="synonym">Lampyris pyralis</name>
    <dbReference type="NCBI Taxonomy" id="7054"/>
    <lineage>
        <taxon>Eukaryota</taxon>
        <taxon>Metazoa</taxon>
        <taxon>Ecdysozoa</taxon>
        <taxon>Arthropoda</taxon>
        <taxon>Hexapoda</taxon>
        <taxon>Insecta</taxon>
        <taxon>Pterygota</taxon>
        <taxon>Neoptera</taxon>
        <taxon>Endopterygota</taxon>
        <taxon>Coleoptera</taxon>
        <taxon>Polyphaga</taxon>
        <taxon>Elateriformia</taxon>
        <taxon>Elateroidea</taxon>
        <taxon>Lampyridae</taxon>
        <taxon>Lampyrinae</taxon>
        <taxon>Photinus</taxon>
    </lineage>
</organism>
<protein>
    <submittedName>
        <fullName evidence="1">Uncharacterized protein</fullName>
    </submittedName>
</protein>
<comment type="caution">
    <text evidence="1">The sequence shown here is derived from an EMBL/GenBank/DDBJ whole genome shotgun (WGS) entry which is preliminary data.</text>
</comment>